<organism evidence="1 2">
    <name type="scientific">Dyadobacter psychrophilus</name>
    <dbReference type="NCBI Taxonomy" id="651661"/>
    <lineage>
        <taxon>Bacteria</taxon>
        <taxon>Pseudomonadati</taxon>
        <taxon>Bacteroidota</taxon>
        <taxon>Cytophagia</taxon>
        <taxon>Cytophagales</taxon>
        <taxon>Spirosomataceae</taxon>
        <taxon>Dyadobacter</taxon>
    </lineage>
</organism>
<dbReference type="RefSeq" id="WP_141110173.1">
    <property type="nucleotide sequence ID" value="NZ_FUZA01000001.1"/>
</dbReference>
<dbReference type="AlphaFoldDB" id="A0A1T5BTS3"/>
<dbReference type="Gene3D" id="3.90.550.10">
    <property type="entry name" value="Spore Coat Polysaccharide Biosynthesis Protein SpsA, Chain A"/>
    <property type="match status" value="1"/>
</dbReference>
<dbReference type="EMBL" id="FUZA01000001">
    <property type="protein sequence ID" value="SKB50722.1"/>
    <property type="molecule type" value="Genomic_DNA"/>
</dbReference>
<protein>
    <submittedName>
        <fullName evidence="1">Uncharacterized protein</fullName>
    </submittedName>
</protein>
<dbReference type="InterPro" id="IPR029044">
    <property type="entry name" value="Nucleotide-diphossugar_trans"/>
</dbReference>
<gene>
    <name evidence="1" type="ORF">SAMN05660293_00614</name>
</gene>
<reference evidence="2" key="1">
    <citation type="submission" date="2017-02" db="EMBL/GenBank/DDBJ databases">
        <authorList>
            <person name="Varghese N."/>
            <person name="Submissions S."/>
        </authorList>
    </citation>
    <scope>NUCLEOTIDE SEQUENCE [LARGE SCALE GENOMIC DNA]</scope>
    <source>
        <strain evidence="2">DSM 22270</strain>
    </source>
</reference>
<proteinExistence type="predicted"/>
<dbReference type="STRING" id="651661.SAMN05660293_00614"/>
<evidence type="ECO:0000313" key="1">
    <source>
        <dbReference type="EMBL" id="SKB50722.1"/>
    </source>
</evidence>
<dbReference type="OrthoDB" id="8479124at2"/>
<sequence length="315" mass="36331">MNIVVCTLFEGHYHYGVAALVNSLSKNGFSGHIYAGYKGSIPEWANGKKEQVLQWENCSTITPVEGITVHFLPVKTDFHLTNYKPGFVIELMEQVEDDVAGVFYFDPDIVIKCRWSFYEQWLTLGVPLVHEITNNDMPATHPVRVLWRDLIRKNDLEVTNHIHSYINAGFWGIRREHVEFAHLYKKFVEISVTDYNMDLNDFTFDLDRTNPFFAKDQDALNIAAMCSRVPLSEYGPEAMDFVHGGKVMSHATGSPKPWKKNYMLSFLKGNPPSLSDRAYWNNTNDAVRLYPGYYVGLKQLEMKVATFLGRFYKRY</sequence>
<name>A0A1T5BTS3_9BACT</name>
<dbReference type="Proteomes" id="UP000190897">
    <property type="component" value="Unassembled WGS sequence"/>
</dbReference>
<dbReference type="SUPFAM" id="SSF53448">
    <property type="entry name" value="Nucleotide-diphospho-sugar transferases"/>
    <property type="match status" value="1"/>
</dbReference>
<evidence type="ECO:0000313" key="2">
    <source>
        <dbReference type="Proteomes" id="UP000190897"/>
    </source>
</evidence>
<accession>A0A1T5BTS3</accession>
<keyword evidence="2" id="KW-1185">Reference proteome</keyword>